<dbReference type="SMART" id="SM00342">
    <property type="entry name" value="HTH_ARAC"/>
    <property type="match status" value="1"/>
</dbReference>
<dbReference type="PANTHER" id="PTHR46796:SF15">
    <property type="entry name" value="BLL1074 PROTEIN"/>
    <property type="match status" value="1"/>
</dbReference>
<accession>A0AAU7AQJ1</accession>
<keyword evidence="2" id="KW-0238">DNA-binding</keyword>
<dbReference type="SUPFAM" id="SSF46689">
    <property type="entry name" value="Homeodomain-like"/>
    <property type="match status" value="1"/>
</dbReference>
<dbReference type="Pfam" id="PF20240">
    <property type="entry name" value="DUF6597"/>
    <property type="match status" value="1"/>
</dbReference>
<evidence type="ECO:0000259" key="4">
    <source>
        <dbReference type="PROSITE" id="PS01124"/>
    </source>
</evidence>
<dbReference type="RefSeq" id="WP_354700193.1">
    <property type="nucleotide sequence ID" value="NZ_CP114014.1"/>
</dbReference>
<keyword evidence="3" id="KW-0804">Transcription</keyword>
<dbReference type="PANTHER" id="PTHR46796">
    <property type="entry name" value="HTH-TYPE TRANSCRIPTIONAL ACTIVATOR RHAS-RELATED"/>
    <property type="match status" value="1"/>
</dbReference>
<organism evidence="5">
    <name type="scientific">Paraconexibacter sp. AEG42_29</name>
    <dbReference type="NCBI Taxonomy" id="2997339"/>
    <lineage>
        <taxon>Bacteria</taxon>
        <taxon>Bacillati</taxon>
        <taxon>Actinomycetota</taxon>
        <taxon>Thermoleophilia</taxon>
        <taxon>Solirubrobacterales</taxon>
        <taxon>Paraconexibacteraceae</taxon>
        <taxon>Paraconexibacter</taxon>
    </lineage>
</organism>
<dbReference type="Pfam" id="PF12833">
    <property type="entry name" value="HTH_18"/>
    <property type="match status" value="1"/>
</dbReference>
<dbReference type="InterPro" id="IPR050204">
    <property type="entry name" value="AraC_XylS_family_regulators"/>
</dbReference>
<evidence type="ECO:0000256" key="1">
    <source>
        <dbReference type="ARBA" id="ARBA00023015"/>
    </source>
</evidence>
<dbReference type="InterPro" id="IPR009057">
    <property type="entry name" value="Homeodomain-like_sf"/>
</dbReference>
<reference evidence="5" key="1">
    <citation type="submission" date="2022-12" db="EMBL/GenBank/DDBJ databases">
        <title>Paraconexibacter alkalitolerans sp. nov. and Baekduia alba sp. nov., isolated from soil and emended description of the genera Paraconexibacter (Chun et al., 2020) and Baekduia (An et al., 2020).</title>
        <authorList>
            <person name="Vieira S."/>
            <person name="Huber K.J."/>
            <person name="Geppert A."/>
            <person name="Wolf J."/>
            <person name="Neumann-Schaal M."/>
            <person name="Muesken M."/>
            <person name="Overmann J."/>
        </authorList>
    </citation>
    <scope>NUCLEOTIDE SEQUENCE</scope>
    <source>
        <strain evidence="5">AEG42_29</strain>
    </source>
</reference>
<dbReference type="InterPro" id="IPR046532">
    <property type="entry name" value="DUF6597"/>
</dbReference>
<dbReference type="GO" id="GO:0043565">
    <property type="term" value="F:sequence-specific DNA binding"/>
    <property type="evidence" value="ECO:0007669"/>
    <property type="project" value="InterPro"/>
</dbReference>
<dbReference type="PROSITE" id="PS01124">
    <property type="entry name" value="HTH_ARAC_FAMILY_2"/>
    <property type="match status" value="1"/>
</dbReference>
<dbReference type="AlphaFoldDB" id="A0AAU7AQJ1"/>
<dbReference type="GO" id="GO:0003700">
    <property type="term" value="F:DNA-binding transcription factor activity"/>
    <property type="evidence" value="ECO:0007669"/>
    <property type="project" value="InterPro"/>
</dbReference>
<dbReference type="Gene3D" id="1.10.10.60">
    <property type="entry name" value="Homeodomain-like"/>
    <property type="match status" value="1"/>
</dbReference>
<proteinExistence type="predicted"/>
<gene>
    <name evidence="5" type="ORF">DSM112329_00457</name>
</gene>
<sequence length="275" mass="30147">MSTAAASGIEHVARAPHPLLRSHVQSYSGFREWSPEPIRRRELPFGGVAVILALEDAWWLGEGVANDVPLTRFTSFVGGLIDRPVVAEHRGYACSLQFDLTPLGARALFGVPGRELTDRIVAFDDLLGRDAVLLVDELAAAVGWPARFAVLDRFLLRRFDSAPRLSPEVEWAWRRLVATGGQVPIGDLVSAIGCSRRHLAARFGEDVGMTPKTYGRLLRFERAVDRLRCGDDELGRIAAACGFSDQAHFTRELRAFSGATPTTLMAERGTAGFHL</sequence>
<dbReference type="EMBL" id="CP114014">
    <property type="protein sequence ID" value="XAY03637.1"/>
    <property type="molecule type" value="Genomic_DNA"/>
</dbReference>
<evidence type="ECO:0000256" key="3">
    <source>
        <dbReference type="ARBA" id="ARBA00023163"/>
    </source>
</evidence>
<dbReference type="InterPro" id="IPR018060">
    <property type="entry name" value="HTH_AraC"/>
</dbReference>
<evidence type="ECO:0000313" key="5">
    <source>
        <dbReference type="EMBL" id="XAY03637.1"/>
    </source>
</evidence>
<feature type="domain" description="HTH araC/xylS-type" evidence="4">
    <location>
        <begin position="185"/>
        <end position="267"/>
    </location>
</feature>
<evidence type="ECO:0000256" key="2">
    <source>
        <dbReference type="ARBA" id="ARBA00023125"/>
    </source>
</evidence>
<name>A0AAU7AQJ1_9ACTN</name>
<keyword evidence="1" id="KW-0805">Transcription regulation</keyword>
<dbReference type="KEGG" id="parq:DSM112329_00457"/>
<protein>
    <recommendedName>
        <fullName evidence="4">HTH araC/xylS-type domain-containing protein</fullName>
    </recommendedName>
</protein>